<dbReference type="AlphaFoldDB" id="A0A8T8M147"/>
<name>A0A8T8M147_PSESX</name>
<dbReference type="Proteomes" id="UP000005924">
    <property type="component" value="Chromosome"/>
</dbReference>
<proteinExistence type="predicted"/>
<dbReference type="RefSeq" id="WP_042930568.1">
    <property type="nucleotide sequence ID" value="NZ_CP073636.1"/>
</dbReference>
<evidence type="ECO:0000313" key="2">
    <source>
        <dbReference type="Proteomes" id="UP000005924"/>
    </source>
</evidence>
<dbReference type="EMBL" id="CP073636">
    <property type="protein sequence ID" value="QUP67419.1"/>
    <property type="molecule type" value="Genomic_DNA"/>
</dbReference>
<evidence type="ECO:0000313" key="1">
    <source>
        <dbReference type="EMBL" id="QUP67419.1"/>
    </source>
</evidence>
<reference evidence="1" key="2">
    <citation type="submission" date="2021-04" db="EMBL/GenBank/DDBJ databases">
        <title>A complete genome sequence for Pseudomonas syringae Cit7.</title>
        <authorList>
            <person name="Baltrus D.A."/>
        </authorList>
    </citation>
    <scope>NUCLEOTIDE SEQUENCE</scope>
    <source>
        <strain evidence="1">Cit 7</strain>
    </source>
</reference>
<accession>A0A8T8M147</accession>
<reference evidence="1" key="1">
    <citation type="journal article" date="2011" name="PLoS Pathog.">
        <title>Dynamic evolution of pathogenicity revealed by sequencing and comparative genomics of 19 Pseudomonas syringae isolates.</title>
        <authorList>
            <person name="Baltrus D.A."/>
            <person name="Nishimura M.T."/>
            <person name="Romanchuk A."/>
            <person name="Chang J.H."/>
            <person name="Mukhtar M.S."/>
            <person name="Cherkis K."/>
            <person name="Roach J."/>
            <person name="Grant S.R."/>
            <person name="Jones C.D."/>
            <person name="Dangl J.L."/>
        </authorList>
    </citation>
    <scope>NUCLEOTIDE SEQUENCE</scope>
    <source>
        <strain evidence="1">Cit 7</strain>
    </source>
</reference>
<gene>
    <name evidence="1" type="ORF">PSYCIT7_007255</name>
</gene>
<sequence>MEVIGTYEVLGQNRLYMGEMDEYGVVRKDGKIVLRVEHGLIYSVHGSYMGRCKNGVGKSDHGQLIFTLRLV</sequence>
<protein>
    <submittedName>
        <fullName evidence="1">Uncharacterized protein</fullName>
    </submittedName>
</protein>
<organism evidence="1 2">
    <name type="scientific">Pseudomonas syringae Cit 7</name>
    <dbReference type="NCBI Taxonomy" id="629264"/>
    <lineage>
        <taxon>Bacteria</taxon>
        <taxon>Pseudomonadati</taxon>
        <taxon>Pseudomonadota</taxon>
        <taxon>Gammaproteobacteria</taxon>
        <taxon>Pseudomonadales</taxon>
        <taxon>Pseudomonadaceae</taxon>
        <taxon>Pseudomonas</taxon>
        <taxon>Pseudomonas syringae</taxon>
    </lineage>
</organism>